<proteinExistence type="predicted"/>
<dbReference type="Gene3D" id="2.30.29.30">
    <property type="entry name" value="Pleckstrin-homology domain (PH domain)/Phosphotyrosine-binding domain (PTB)"/>
    <property type="match status" value="1"/>
</dbReference>
<dbReference type="EMBL" id="JNBR01000353">
    <property type="protein sequence ID" value="OQR94724.1"/>
    <property type="molecule type" value="Genomic_DNA"/>
</dbReference>
<dbReference type="AlphaFoldDB" id="A0A1V9Z9Q0"/>
<evidence type="ECO:0000313" key="3">
    <source>
        <dbReference type="Proteomes" id="UP000243579"/>
    </source>
</evidence>
<feature type="compositionally biased region" description="Basic and acidic residues" evidence="1">
    <location>
        <begin position="163"/>
        <end position="175"/>
    </location>
</feature>
<dbReference type="Proteomes" id="UP000243579">
    <property type="component" value="Unassembled WGS sequence"/>
</dbReference>
<accession>A0A1V9Z9Q0</accession>
<gene>
    <name evidence="2" type="ORF">ACHHYP_00958</name>
</gene>
<evidence type="ECO:0000256" key="1">
    <source>
        <dbReference type="SAM" id="MobiDB-lite"/>
    </source>
</evidence>
<dbReference type="InterPro" id="IPR011993">
    <property type="entry name" value="PH-like_dom_sf"/>
</dbReference>
<evidence type="ECO:0000313" key="2">
    <source>
        <dbReference type="EMBL" id="OQR94724.1"/>
    </source>
</evidence>
<feature type="region of interest" description="Disordered" evidence="1">
    <location>
        <begin position="199"/>
        <end position="233"/>
    </location>
</feature>
<dbReference type="OrthoDB" id="67500at2759"/>
<keyword evidence="3" id="KW-1185">Reference proteome</keyword>
<reference evidence="2 3" key="1">
    <citation type="journal article" date="2014" name="Genome Biol. Evol.">
        <title>The secreted proteins of Achlya hypogyna and Thraustotheca clavata identify the ancestral oomycete secretome and reveal gene acquisitions by horizontal gene transfer.</title>
        <authorList>
            <person name="Misner I."/>
            <person name="Blouin N."/>
            <person name="Leonard G."/>
            <person name="Richards T.A."/>
            <person name="Lane C.E."/>
        </authorList>
    </citation>
    <scope>NUCLEOTIDE SEQUENCE [LARGE SCALE GENOMIC DNA]</scope>
    <source>
        <strain evidence="2 3">ATCC 48635</strain>
    </source>
</reference>
<comment type="caution">
    <text evidence="2">The sequence shown here is derived from an EMBL/GenBank/DDBJ whole genome shotgun (WGS) entry which is preliminary data.</text>
</comment>
<dbReference type="STRING" id="1202772.A0A1V9Z9Q0"/>
<sequence>MRATDPRRADDGLGKGRSFSLLTDAAPAPRPATPRMAYLAWDGDGNGVRPSDDHMRPSTCRPACTSPRRETILVTEFSFLHMSFAPPFPLDIDAASPSLTRTTSIAGAPLRHSVRKLVREIQHDSTNIESDIAMQPESSEATSERPTDNDETQPTAVAPEAQEGERPATPERELHITSSVRNLVLNLRRECERHSLQPTTVDSMAPSHGARRRGYSNPIEYRGSPLRIRHRPSPGTPPVLETPKAEFLPRLVSNVAHSLRRLSLLKSTRPSPGETEAVDGARWKIVELAFRFGGPHRYYLVQAVNMFYPLQKFGRRGNPHPTRLLCHQYGTLQWEHKRGGYSAPVDLATVDVLLDGRSTAVFQKHKRVSKRNEACSLSIVFGGRTLDLETSSQDHRDWLSSALRTLVSYAKKQRRAEEVVVLDEEKRHRAPVMA</sequence>
<protein>
    <recommendedName>
        <fullName evidence="4">PH domain-containing protein</fullName>
    </recommendedName>
</protein>
<evidence type="ECO:0008006" key="4">
    <source>
        <dbReference type="Google" id="ProtNLM"/>
    </source>
</evidence>
<organism evidence="2 3">
    <name type="scientific">Achlya hypogyna</name>
    <name type="common">Oomycete</name>
    <name type="synonym">Protoachlya hypogyna</name>
    <dbReference type="NCBI Taxonomy" id="1202772"/>
    <lineage>
        <taxon>Eukaryota</taxon>
        <taxon>Sar</taxon>
        <taxon>Stramenopiles</taxon>
        <taxon>Oomycota</taxon>
        <taxon>Saprolegniomycetes</taxon>
        <taxon>Saprolegniales</taxon>
        <taxon>Achlyaceae</taxon>
        <taxon>Achlya</taxon>
    </lineage>
</organism>
<feature type="region of interest" description="Disordered" evidence="1">
    <location>
        <begin position="125"/>
        <end position="177"/>
    </location>
</feature>
<name>A0A1V9Z9Q0_ACHHY</name>
<feature type="compositionally biased region" description="Basic and acidic residues" evidence="1">
    <location>
        <begin position="1"/>
        <end position="14"/>
    </location>
</feature>
<feature type="region of interest" description="Disordered" evidence="1">
    <location>
        <begin position="1"/>
        <end position="30"/>
    </location>
</feature>